<reference evidence="2" key="2">
    <citation type="submission" date="2021-04" db="EMBL/GenBank/DDBJ databases">
        <authorList>
            <person name="Gilroy R."/>
        </authorList>
    </citation>
    <scope>NUCLEOTIDE SEQUENCE</scope>
    <source>
        <strain evidence="2">ChiBcec8-13705</strain>
    </source>
</reference>
<accession>A0A9D2M8K2</accession>
<feature type="transmembrane region" description="Helical" evidence="1">
    <location>
        <begin position="88"/>
        <end position="108"/>
    </location>
</feature>
<dbReference type="Pfam" id="PF06898">
    <property type="entry name" value="YqfD"/>
    <property type="match status" value="1"/>
</dbReference>
<dbReference type="InterPro" id="IPR010690">
    <property type="entry name" value="YqfD"/>
</dbReference>
<dbReference type="Proteomes" id="UP000886803">
    <property type="component" value="Unassembled WGS sequence"/>
</dbReference>
<name>A0A9D2M8K2_9FIRM</name>
<dbReference type="AlphaFoldDB" id="A0A9D2M8K2"/>
<protein>
    <submittedName>
        <fullName evidence="2">Sporulation protein YqfD</fullName>
    </submittedName>
</protein>
<organism evidence="2 3">
    <name type="scientific">Candidatus Gemmiger avicola</name>
    <dbReference type="NCBI Taxonomy" id="2838605"/>
    <lineage>
        <taxon>Bacteria</taxon>
        <taxon>Bacillati</taxon>
        <taxon>Bacillota</taxon>
        <taxon>Clostridia</taxon>
        <taxon>Eubacteriales</taxon>
        <taxon>Gemmiger</taxon>
    </lineage>
</organism>
<comment type="caution">
    <text evidence="2">The sequence shown here is derived from an EMBL/GenBank/DDBJ whole genome shotgun (WGS) entry which is preliminary data.</text>
</comment>
<evidence type="ECO:0000256" key="1">
    <source>
        <dbReference type="SAM" id="Phobius"/>
    </source>
</evidence>
<evidence type="ECO:0000313" key="2">
    <source>
        <dbReference type="EMBL" id="HJB42584.1"/>
    </source>
</evidence>
<keyword evidence="1" id="KW-0812">Transmembrane</keyword>
<keyword evidence="1" id="KW-1133">Transmembrane helix</keyword>
<dbReference type="EMBL" id="DWYG01000149">
    <property type="protein sequence ID" value="HJB42584.1"/>
    <property type="molecule type" value="Genomic_DNA"/>
</dbReference>
<evidence type="ECO:0000313" key="3">
    <source>
        <dbReference type="Proteomes" id="UP000886803"/>
    </source>
</evidence>
<keyword evidence="1" id="KW-0472">Membrane</keyword>
<proteinExistence type="predicted"/>
<reference evidence="2" key="1">
    <citation type="journal article" date="2021" name="PeerJ">
        <title>Extensive microbial diversity within the chicken gut microbiome revealed by metagenomics and culture.</title>
        <authorList>
            <person name="Gilroy R."/>
            <person name="Ravi A."/>
            <person name="Getino M."/>
            <person name="Pursley I."/>
            <person name="Horton D.L."/>
            <person name="Alikhan N.F."/>
            <person name="Baker D."/>
            <person name="Gharbi K."/>
            <person name="Hall N."/>
            <person name="Watson M."/>
            <person name="Adriaenssens E.M."/>
            <person name="Foster-Nyarko E."/>
            <person name="Jarju S."/>
            <person name="Secka A."/>
            <person name="Antonio M."/>
            <person name="Oren A."/>
            <person name="Chaudhuri R.R."/>
            <person name="La Ragione R."/>
            <person name="Hildebrand F."/>
            <person name="Pallen M.J."/>
        </authorList>
    </citation>
    <scope>NUCLEOTIDE SEQUENCE</scope>
    <source>
        <strain evidence="2">ChiBcec8-13705</strain>
    </source>
</reference>
<sequence>MACRQWMQADAIRFRVTGRGAQGLLARAAGQGIRLRGVRCAGAGYAATVSGRDWPRLQALAAAGGWQISLVGRRGPGRRLEGLVRRPGVLAGAVVFLVLCAWLPGFVWQIDFGALPASDLPAVRSLLAEQGIWEGCRLREGQLRQAQAAMERRMPDFGWIGLHFAGGCLSIEYTERETQSIRPEPQPAALYAKAAGQITAMELTGGFPAVVAGQYVAEGQLLANGQKADRNEEAVSQAASGRVLAAVQRRYQADQPLQQTAAALTGRAQTRRTLYLFGTACTEPDAENPPALQGQRRESWQPLALGRVTLPACLHTETLWEETEQTFSLSAQVARDLARRTCRLQLLAEFPDAADVEESLAFSEQADGTVRCIAEYRFTANIAQAGPVAPLEKQDAG</sequence>
<gene>
    <name evidence="2" type="ORF">H9945_08810</name>
</gene>